<dbReference type="InterPro" id="IPR029058">
    <property type="entry name" value="AB_hydrolase_fold"/>
</dbReference>
<dbReference type="GO" id="GO:0004185">
    <property type="term" value="F:serine-type carboxypeptidase activity"/>
    <property type="evidence" value="ECO:0007669"/>
    <property type="project" value="UniProtKB-UniRule"/>
</dbReference>
<dbReference type="PANTHER" id="PTHR11802:SF460">
    <property type="entry name" value="CARBOXYPEPTIDASE"/>
    <property type="match status" value="1"/>
</dbReference>
<comment type="subcellular location">
    <subcellularLocation>
        <location evidence="1">Secreted</location>
    </subcellularLocation>
</comment>
<reference evidence="13" key="1">
    <citation type="journal article" date="2018" name="Gigascience">
        <title>Genome assembly of the Pink Ipe (Handroanthus impetiginosus, Bignoniaceae), a highly valued, ecologically keystone Neotropical timber forest tree.</title>
        <authorList>
            <person name="Silva-Junior O.B."/>
            <person name="Grattapaglia D."/>
            <person name="Novaes E."/>
            <person name="Collevatti R.G."/>
        </authorList>
    </citation>
    <scope>NUCLEOTIDE SEQUENCE [LARGE SCALE GENOMIC DNA]</scope>
    <source>
        <strain evidence="13">cv. UFG-1</strain>
    </source>
</reference>
<dbReference type="Gene3D" id="3.40.50.11320">
    <property type="match status" value="1"/>
</dbReference>
<keyword evidence="9" id="KW-0325">Glycoprotein</keyword>
<accession>A0A2G9HT22</accession>
<dbReference type="FunFam" id="3.40.50.11320:FF:000002">
    <property type="entry name" value="Carboxypeptidase"/>
    <property type="match status" value="1"/>
</dbReference>
<dbReference type="AlphaFoldDB" id="A0A2G9HT22"/>
<keyword evidence="5 11" id="KW-0645">Protease</keyword>
<evidence type="ECO:0000256" key="2">
    <source>
        <dbReference type="ARBA" id="ARBA00009431"/>
    </source>
</evidence>
<dbReference type="Gene3D" id="3.40.50.1820">
    <property type="entry name" value="alpha/beta hydrolase"/>
    <property type="match status" value="1"/>
</dbReference>
<dbReference type="OrthoDB" id="443318at2759"/>
<comment type="similarity">
    <text evidence="2 11">Belongs to the peptidase S10 family.</text>
</comment>
<evidence type="ECO:0000256" key="1">
    <source>
        <dbReference type="ARBA" id="ARBA00004613"/>
    </source>
</evidence>
<dbReference type="InterPro" id="IPR001563">
    <property type="entry name" value="Peptidase_S10"/>
</dbReference>
<evidence type="ECO:0000256" key="10">
    <source>
        <dbReference type="ARBA" id="ARBA00037399"/>
    </source>
</evidence>
<dbReference type="Proteomes" id="UP000231279">
    <property type="component" value="Unassembled WGS sequence"/>
</dbReference>
<comment type="caution">
    <text evidence="12">The sequence shown here is derived from an EMBL/GenBank/DDBJ whole genome shotgun (WGS) entry which is preliminary data.</text>
</comment>
<feature type="chain" id="PRO_5013422692" description="Carboxypeptidase" evidence="11">
    <location>
        <begin position="21"/>
        <end position="342"/>
    </location>
</feature>
<evidence type="ECO:0000256" key="7">
    <source>
        <dbReference type="ARBA" id="ARBA00022801"/>
    </source>
</evidence>
<dbReference type="SUPFAM" id="SSF53474">
    <property type="entry name" value="alpha/beta-Hydrolases"/>
    <property type="match status" value="2"/>
</dbReference>
<organism evidence="12 13">
    <name type="scientific">Handroanthus impetiginosus</name>
    <dbReference type="NCBI Taxonomy" id="429701"/>
    <lineage>
        <taxon>Eukaryota</taxon>
        <taxon>Viridiplantae</taxon>
        <taxon>Streptophyta</taxon>
        <taxon>Embryophyta</taxon>
        <taxon>Tracheophyta</taxon>
        <taxon>Spermatophyta</taxon>
        <taxon>Magnoliopsida</taxon>
        <taxon>eudicotyledons</taxon>
        <taxon>Gunneridae</taxon>
        <taxon>Pentapetalae</taxon>
        <taxon>asterids</taxon>
        <taxon>lamiids</taxon>
        <taxon>Lamiales</taxon>
        <taxon>Bignoniaceae</taxon>
        <taxon>Crescentiina</taxon>
        <taxon>Tabebuia alliance</taxon>
        <taxon>Handroanthus</taxon>
    </lineage>
</organism>
<keyword evidence="6 11" id="KW-0732">Signal</keyword>
<comment type="function">
    <text evidence="10">Probable carboxypeptidase.</text>
</comment>
<evidence type="ECO:0000256" key="9">
    <source>
        <dbReference type="ARBA" id="ARBA00023180"/>
    </source>
</evidence>
<dbReference type="PROSITE" id="PS00560">
    <property type="entry name" value="CARBOXYPEPT_SER_HIS"/>
    <property type="match status" value="1"/>
</dbReference>
<name>A0A2G9HT22_9LAMI</name>
<evidence type="ECO:0000256" key="8">
    <source>
        <dbReference type="ARBA" id="ARBA00023157"/>
    </source>
</evidence>
<keyword evidence="13" id="KW-1185">Reference proteome</keyword>
<keyword evidence="7 11" id="KW-0378">Hydrolase</keyword>
<proteinExistence type="inferred from homology"/>
<dbReference type="STRING" id="429701.A0A2G9HT22"/>
<keyword evidence="3" id="KW-0964">Secreted</keyword>
<dbReference type="GO" id="GO:0005773">
    <property type="term" value="C:vacuole"/>
    <property type="evidence" value="ECO:0007669"/>
    <property type="project" value="TreeGrafter"/>
</dbReference>
<evidence type="ECO:0000256" key="11">
    <source>
        <dbReference type="RuleBase" id="RU361156"/>
    </source>
</evidence>
<dbReference type="EMBL" id="NKXS01001129">
    <property type="protein sequence ID" value="PIN20450.1"/>
    <property type="molecule type" value="Genomic_DNA"/>
</dbReference>
<dbReference type="InterPro" id="IPR018202">
    <property type="entry name" value="Ser_caboxypep_ser_AS"/>
</dbReference>
<gene>
    <name evidence="12" type="ORF">CDL12_06858</name>
</gene>
<keyword evidence="8" id="KW-1015">Disulfide bond</keyword>
<protein>
    <recommendedName>
        <fullName evidence="11">Carboxypeptidase</fullName>
        <ecNumber evidence="11">3.4.16.-</ecNumber>
    </recommendedName>
</protein>
<keyword evidence="4 11" id="KW-0121">Carboxypeptidase</keyword>
<evidence type="ECO:0000256" key="4">
    <source>
        <dbReference type="ARBA" id="ARBA00022645"/>
    </source>
</evidence>
<dbReference type="GO" id="GO:0006508">
    <property type="term" value="P:proteolysis"/>
    <property type="evidence" value="ECO:0007669"/>
    <property type="project" value="UniProtKB-KW"/>
</dbReference>
<dbReference type="GO" id="GO:0005576">
    <property type="term" value="C:extracellular region"/>
    <property type="evidence" value="ECO:0007669"/>
    <property type="project" value="UniProtKB-SubCell"/>
</dbReference>
<evidence type="ECO:0000313" key="13">
    <source>
        <dbReference type="Proteomes" id="UP000231279"/>
    </source>
</evidence>
<dbReference type="Pfam" id="PF00450">
    <property type="entry name" value="Peptidase_S10"/>
    <property type="match status" value="2"/>
</dbReference>
<evidence type="ECO:0000256" key="6">
    <source>
        <dbReference type="ARBA" id="ARBA00022729"/>
    </source>
</evidence>
<dbReference type="PROSITE" id="PS00131">
    <property type="entry name" value="CARBOXYPEPT_SER_SER"/>
    <property type="match status" value="1"/>
</dbReference>
<dbReference type="PANTHER" id="PTHR11802">
    <property type="entry name" value="SERINE PROTEASE FAMILY S10 SERINE CARBOXYPEPTIDASE"/>
    <property type="match status" value="1"/>
</dbReference>
<dbReference type="PRINTS" id="PR00724">
    <property type="entry name" value="CRBOXYPTASEC"/>
</dbReference>
<dbReference type="InterPro" id="IPR033124">
    <property type="entry name" value="Ser_caboxypep_his_AS"/>
</dbReference>
<dbReference type="FunFam" id="3.40.50.1820:FF:000211">
    <property type="entry name" value="Carboxypeptidase"/>
    <property type="match status" value="1"/>
</dbReference>
<feature type="signal peptide" evidence="11">
    <location>
        <begin position="1"/>
        <end position="20"/>
    </location>
</feature>
<sequence>MKVAIILFLTLSSLLVLVRCYGGAKFEPLREFIKAQSLKKSSNLVAEDVSTEYTTSYVGVQDGLKELDKISELPGQPSVKFDQYSGYVTVDPKAGRALFYYFTEAEDSSKKPLVLWLNGGPGCSSIGNGAFAELGPFRVYPDGKTLWYNKYSWNNVANVLFLESPAGVGFSYSNTSSDYITGDKKTAADSYTFLVNWLERFSEYKNRDFYITGESYAGHYVPQLAYLILHNNKMAKRTFINLKGIAIGNAYVDYEDEMKGCGDTDGIVPVTATRLSVNKLSASVKTPWYPWYYHGEVGGYAVQYQNLTFVTIRGAGHFVPSYQPERALAFFSSFLEGKLPST</sequence>
<evidence type="ECO:0000256" key="3">
    <source>
        <dbReference type="ARBA" id="ARBA00022525"/>
    </source>
</evidence>
<dbReference type="EC" id="3.4.16.-" evidence="11"/>
<evidence type="ECO:0000256" key="5">
    <source>
        <dbReference type="ARBA" id="ARBA00022670"/>
    </source>
</evidence>
<evidence type="ECO:0000313" key="12">
    <source>
        <dbReference type="EMBL" id="PIN20450.1"/>
    </source>
</evidence>